<feature type="compositionally biased region" description="Gly residues" evidence="1">
    <location>
        <begin position="62"/>
        <end position="73"/>
    </location>
</feature>
<comment type="caution">
    <text evidence="2">The sequence shown here is derived from an EMBL/GenBank/DDBJ whole genome shotgun (WGS) entry which is preliminary data.</text>
</comment>
<reference evidence="2 3" key="1">
    <citation type="submission" date="2022-07" db="EMBL/GenBank/DDBJ databases">
        <title>Genome-wide signatures of adaptation to extreme environments.</title>
        <authorList>
            <person name="Cho C.H."/>
            <person name="Yoon H.S."/>
        </authorList>
    </citation>
    <scope>NUCLEOTIDE SEQUENCE [LARGE SCALE GENOMIC DNA]</scope>
    <source>
        <strain evidence="2 3">DBV 063 E5</strain>
    </source>
</reference>
<sequence length="173" mass="18343">MIAADAARQINLLAHRASLPSRAIARVLIEAEGKPVEHNELWKRACKIRRADPGQVLAALTGGGGGGGGGGQSVEGTEHSPPVLRSKTHFKRVLYEMKRLRAVSVRAEKSPEATVRLADGSTAAVAPVAQAAASSQRQFLVELTELGRKKYLPEIEKLYARSAAKAAGDGSKE</sequence>
<dbReference type="Proteomes" id="UP001301350">
    <property type="component" value="Unassembled WGS sequence"/>
</dbReference>
<evidence type="ECO:0000313" key="2">
    <source>
        <dbReference type="EMBL" id="KAK4534637.1"/>
    </source>
</evidence>
<dbReference type="EMBL" id="JANCYW010000002">
    <property type="protein sequence ID" value="KAK4534637.1"/>
    <property type="molecule type" value="Genomic_DNA"/>
</dbReference>
<accession>A0AAV9IQX1</accession>
<evidence type="ECO:0000256" key="1">
    <source>
        <dbReference type="SAM" id="MobiDB-lite"/>
    </source>
</evidence>
<dbReference type="AlphaFoldDB" id="A0AAV9IQX1"/>
<feature type="region of interest" description="Disordered" evidence="1">
    <location>
        <begin position="62"/>
        <end position="82"/>
    </location>
</feature>
<gene>
    <name evidence="2" type="ORF">CDCA_CDCA02G0662</name>
</gene>
<protein>
    <submittedName>
        <fullName evidence="2">Uncharacterized protein</fullName>
    </submittedName>
</protein>
<name>A0AAV9IQX1_CYACA</name>
<keyword evidence="3" id="KW-1185">Reference proteome</keyword>
<evidence type="ECO:0000313" key="3">
    <source>
        <dbReference type="Proteomes" id="UP001301350"/>
    </source>
</evidence>
<proteinExistence type="predicted"/>
<organism evidence="2 3">
    <name type="scientific">Cyanidium caldarium</name>
    <name type="common">Red alga</name>
    <dbReference type="NCBI Taxonomy" id="2771"/>
    <lineage>
        <taxon>Eukaryota</taxon>
        <taxon>Rhodophyta</taxon>
        <taxon>Bangiophyceae</taxon>
        <taxon>Cyanidiales</taxon>
        <taxon>Cyanidiaceae</taxon>
        <taxon>Cyanidium</taxon>
    </lineage>
</organism>